<evidence type="ECO:0000256" key="1">
    <source>
        <dbReference type="ARBA" id="ARBA00001946"/>
    </source>
</evidence>
<keyword evidence="8" id="KW-0521">NADP</keyword>
<dbReference type="InterPro" id="IPR000506">
    <property type="entry name" value="KARI_C"/>
</dbReference>
<dbReference type="GO" id="GO:0004455">
    <property type="term" value="F:ketol-acid reductoisomerase activity"/>
    <property type="evidence" value="ECO:0007669"/>
    <property type="project" value="UniProtKB-EC"/>
</dbReference>
<evidence type="ECO:0000256" key="5">
    <source>
        <dbReference type="ARBA" id="ARBA00022605"/>
    </source>
</evidence>
<evidence type="ECO:0000256" key="12">
    <source>
        <dbReference type="PROSITE-ProRule" id="PRU01198"/>
    </source>
</evidence>
<comment type="similarity">
    <text evidence="4 12">Belongs to the ketol-acid reductoisomerase family.</text>
</comment>
<dbReference type="PROSITE" id="PS51851">
    <property type="entry name" value="KARI_C"/>
    <property type="match status" value="1"/>
</dbReference>
<feature type="domain" description="KARI N-terminal Rossmann" evidence="13">
    <location>
        <begin position="3"/>
        <end position="185"/>
    </location>
</feature>
<dbReference type="InterPro" id="IPR008927">
    <property type="entry name" value="6-PGluconate_DH-like_C_sf"/>
</dbReference>
<evidence type="ECO:0000256" key="9">
    <source>
        <dbReference type="ARBA" id="ARBA00023002"/>
    </source>
</evidence>
<evidence type="ECO:0000259" key="13">
    <source>
        <dbReference type="PROSITE" id="PS51850"/>
    </source>
</evidence>
<keyword evidence="5 12" id="KW-0028">Amino-acid biosynthesis</keyword>
<comment type="caution">
    <text evidence="12">Lacks conserved residue(s) required for the propagation of feature annotation.</text>
</comment>
<dbReference type="InterPro" id="IPR014359">
    <property type="entry name" value="KARI_prok"/>
</dbReference>
<evidence type="ECO:0000256" key="7">
    <source>
        <dbReference type="ARBA" id="ARBA00022842"/>
    </source>
</evidence>
<sequence>MGLKTYFEDDADLSLIQNRRVAVIGYDAQAEAHAHNLRESGVEVVVGLPSEAARNERERAEEDGFPVLDFAEAADWAHFVMVVEPEYEIADAFAKEIAPHLEAGDALFFAHGEGVHFEMITPPKEVTVGVVAFQGSGKRVRRQFEDGKGVPSFIAVAQDPDGTGEELALSYATALGGARAGVMVTSVAAIAVSEAFGQQAITTGGVEALATTAFDTLVGAGYSPELAYFNCVHALSAVADQITTGGFTALHEAASSAAEAGGYLAGGRVMGEDARERLAAVLGEIEDGTFIRRRGEFAADSGKLGKERAERAEHPVEKAGAEMRALMSWVPQRRN</sequence>
<comment type="cofactor">
    <cofactor evidence="1">
        <name>Mg(2+)</name>
        <dbReference type="ChEBI" id="CHEBI:18420"/>
    </cofactor>
</comment>
<dbReference type="NCBIfam" id="TIGR00465">
    <property type="entry name" value="ilvC"/>
    <property type="match status" value="1"/>
</dbReference>
<comment type="pathway">
    <text evidence="2">Amino-acid biosynthesis; L-valine biosynthesis; L-valine from pyruvate: step 2/4.</text>
</comment>
<feature type="domain" description="KARI C-terminal knotted" evidence="14">
    <location>
        <begin position="186"/>
        <end position="330"/>
    </location>
</feature>
<dbReference type="InterPro" id="IPR013023">
    <property type="entry name" value="KARI"/>
</dbReference>
<accession>A0ABY7U6R6</accession>
<keyword evidence="6" id="KW-0479">Metal-binding</keyword>
<dbReference type="PROSITE" id="PS51850">
    <property type="entry name" value="KARI_N"/>
    <property type="match status" value="1"/>
</dbReference>
<organism evidence="15 16">
    <name type="scientific">Corynebacterium massiliense DSM 45435</name>
    <dbReference type="NCBI Taxonomy" id="1121364"/>
    <lineage>
        <taxon>Bacteria</taxon>
        <taxon>Bacillati</taxon>
        <taxon>Actinomycetota</taxon>
        <taxon>Actinomycetes</taxon>
        <taxon>Mycobacteriales</taxon>
        <taxon>Corynebacteriaceae</taxon>
        <taxon>Corynebacterium</taxon>
    </lineage>
</organism>
<gene>
    <name evidence="15" type="primary">ilvC</name>
    <name evidence="15" type="ORF">CMASS_04650</name>
</gene>
<keyword evidence="10 12" id="KW-0100">Branched-chain amino acid biosynthesis</keyword>
<evidence type="ECO:0000256" key="8">
    <source>
        <dbReference type="ARBA" id="ARBA00022857"/>
    </source>
</evidence>
<dbReference type="InterPro" id="IPR036291">
    <property type="entry name" value="NAD(P)-bd_dom_sf"/>
</dbReference>
<evidence type="ECO:0000256" key="6">
    <source>
        <dbReference type="ARBA" id="ARBA00022723"/>
    </source>
</evidence>
<dbReference type="RefSeq" id="WP_022862424.1">
    <property type="nucleotide sequence ID" value="NZ_ATVG01000002.1"/>
</dbReference>
<dbReference type="SUPFAM" id="SSF48179">
    <property type="entry name" value="6-phosphogluconate dehydrogenase C-terminal domain-like"/>
    <property type="match status" value="1"/>
</dbReference>
<protein>
    <recommendedName>
        <fullName evidence="11">Ketol-acid reductoisomerase</fullName>
        <ecNumber evidence="11">1.1.1.86</ecNumber>
    </recommendedName>
</protein>
<dbReference type="Gene3D" id="6.10.240.10">
    <property type="match status" value="1"/>
</dbReference>
<dbReference type="Pfam" id="PF07991">
    <property type="entry name" value="KARI_N"/>
    <property type="match status" value="1"/>
</dbReference>
<keyword evidence="7" id="KW-0460">Magnesium</keyword>
<dbReference type="Pfam" id="PF01450">
    <property type="entry name" value="KARI_C"/>
    <property type="match status" value="1"/>
</dbReference>
<name>A0ABY7U6R6_9CORY</name>
<comment type="pathway">
    <text evidence="3">Amino-acid biosynthesis; L-isoleucine biosynthesis; L-isoleucine from 2-oxobutanoate: step 2/4.</text>
</comment>
<evidence type="ECO:0000256" key="10">
    <source>
        <dbReference type="ARBA" id="ARBA00023304"/>
    </source>
</evidence>
<evidence type="ECO:0000256" key="2">
    <source>
        <dbReference type="ARBA" id="ARBA00004864"/>
    </source>
</evidence>
<dbReference type="InterPro" id="IPR013116">
    <property type="entry name" value="KARI_N"/>
</dbReference>
<evidence type="ECO:0000256" key="4">
    <source>
        <dbReference type="ARBA" id="ARBA00010318"/>
    </source>
</evidence>
<reference evidence="15 16" key="1">
    <citation type="submission" date="2020-10" db="EMBL/GenBank/DDBJ databases">
        <title>Complete genome sequence of Corynebacterium massiliense DSM 45435, type strain of Corynebacterium massiliense.</title>
        <authorList>
            <person name="Busche T."/>
            <person name="Kalinowski J."/>
            <person name="Ruckert C."/>
        </authorList>
    </citation>
    <scope>NUCLEOTIDE SEQUENCE [LARGE SCALE GENOMIC DNA]</scope>
    <source>
        <strain evidence="15 16">DSM 45435</strain>
    </source>
</reference>
<evidence type="ECO:0000259" key="14">
    <source>
        <dbReference type="PROSITE" id="PS51851"/>
    </source>
</evidence>
<dbReference type="PANTHER" id="PTHR21371:SF1">
    <property type="entry name" value="KETOL-ACID REDUCTOISOMERASE, MITOCHONDRIAL"/>
    <property type="match status" value="1"/>
</dbReference>
<evidence type="ECO:0000256" key="11">
    <source>
        <dbReference type="NCBIfam" id="TIGR00465"/>
    </source>
</evidence>
<evidence type="ECO:0000256" key="3">
    <source>
        <dbReference type="ARBA" id="ARBA00004885"/>
    </source>
</evidence>
<dbReference type="PIRSF" id="PIRSF000116">
    <property type="entry name" value="IlvC_gammaproteo"/>
    <property type="match status" value="1"/>
</dbReference>
<keyword evidence="16" id="KW-1185">Reference proteome</keyword>
<proteinExistence type="inferred from homology"/>
<dbReference type="Gene3D" id="3.40.50.720">
    <property type="entry name" value="NAD(P)-binding Rossmann-like Domain"/>
    <property type="match status" value="1"/>
</dbReference>
<dbReference type="EMBL" id="CP063189">
    <property type="protein sequence ID" value="WCZ32380.1"/>
    <property type="molecule type" value="Genomic_DNA"/>
</dbReference>
<evidence type="ECO:0000313" key="15">
    <source>
        <dbReference type="EMBL" id="WCZ32380.1"/>
    </source>
</evidence>
<dbReference type="SUPFAM" id="SSF51735">
    <property type="entry name" value="NAD(P)-binding Rossmann-fold domains"/>
    <property type="match status" value="1"/>
</dbReference>
<dbReference type="Proteomes" id="UP001220064">
    <property type="component" value="Chromosome"/>
</dbReference>
<keyword evidence="9 12" id="KW-0560">Oxidoreductase</keyword>
<evidence type="ECO:0000313" key="16">
    <source>
        <dbReference type="Proteomes" id="UP001220064"/>
    </source>
</evidence>
<dbReference type="NCBIfam" id="NF004017">
    <property type="entry name" value="PRK05479.1"/>
    <property type="match status" value="1"/>
</dbReference>
<dbReference type="EC" id="1.1.1.86" evidence="11"/>
<dbReference type="PANTHER" id="PTHR21371">
    <property type="entry name" value="KETOL-ACID REDUCTOISOMERASE, MITOCHONDRIAL"/>
    <property type="match status" value="1"/>
</dbReference>